<protein>
    <submittedName>
        <fullName evidence="13">M48 family metallopeptidase</fullName>
    </submittedName>
</protein>
<proteinExistence type="inferred from homology"/>
<evidence type="ECO:0000256" key="7">
    <source>
        <dbReference type="ARBA" id="ARBA00022989"/>
    </source>
</evidence>
<evidence type="ECO:0000256" key="2">
    <source>
        <dbReference type="ARBA" id="ARBA00022670"/>
    </source>
</evidence>
<feature type="transmembrane region" description="Helical" evidence="11">
    <location>
        <begin position="84"/>
        <end position="109"/>
    </location>
</feature>
<keyword evidence="4" id="KW-0479">Metal-binding</keyword>
<dbReference type="RefSeq" id="WP_270878668.1">
    <property type="nucleotide sequence ID" value="NZ_JAQFVF010000021.1"/>
</dbReference>
<dbReference type="Proteomes" id="UP001596044">
    <property type="component" value="Unassembled WGS sequence"/>
</dbReference>
<evidence type="ECO:0000313" key="14">
    <source>
        <dbReference type="Proteomes" id="UP001596044"/>
    </source>
</evidence>
<accession>A0ABW0K737</accession>
<keyword evidence="6 10" id="KW-0862">Zinc</keyword>
<evidence type="ECO:0000256" key="10">
    <source>
        <dbReference type="RuleBase" id="RU003983"/>
    </source>
</evidence>
<evidence type="ECO:0000259" key="12">
    <source>
        <dbReference type="Pfam" id="PF01435"/>
    </source>
</evidence>
<dbReference type="InterPro" id="IPR001915">
    <property type="entry name" value="Peptidase_M48"/>
</dbReference>
<evidence type="ECO:0000256" key="1">
    <source>
        <dbReference type="ARBA" id="ARBA00022475"/>
    </source>
</evidence>
<name>A0ABW0K737_9BACL</name>
<feature type="transmembrane region" description="Helical" evidence="11">
    <location>
        <begin position="115"/>
        <end position="132"/>
    </location>
</feature>
<feature type="transmembrane region" description="Helical" evidence="11">
    <location>
        <begin position="252"/>
        <end position="275"/>
    </location>
</feature>
<sequence length="421" mass="48350">MNIATVPETNVICPACSHEISVVKGYVTWCEKCNWNLQAPEPYQPVNIFERIYLKAGEKSNKQILDSLLQKEGSQTVKFSYLKLFTLLAASLVHIASLVFFIFGCFLIQNDFPNILFIILGISLVVLAWFTFPRLERLRQKPLPRESFPHLYKLADELSDVLHADKIHGIFIDEKYNASFSQVGWKQRKILYLGLPLLTVINKEETVALFSHEIAHGVNGDLNRNLWFGSAVRTLSWWYDITQPDRSGKSSIFTIIVDLLLYVLSKIIYLFLYILGHLNWRDAQRAEYLADQLAATAAGKHAVQSLLDKLHLYKTFEFTILKAMNTQREGQLFADLAEQFTSIPAKELERIQRIARLEHARLDGTHPPTSFRINYIDALADEAPAYTMSDDTYASVKSELSVLHRGVEKRIMDRYKRAYKQ</sequence>
<dbReference type="InterPro" id="IPR050083">
    <property type="entry name" value="HtpX_protease"/>
</dbReference>
<evidence type="ECO:0000313" key="13">
    <source>
        <dbReference type="EMBL" id="MFC5448827.1"/>
    </source>
</evidence>
<keyword evidence="5 10" id="KW-0378">Hydrolase</keyword>
<comment type="cofactor">
    <cofactor evidence="10">
        <name>Zn(2+)</name>
        <dbReference type="ChEBI" id="CHEBI:29105"/>
    </cofactor>
    <text evidence="10">Binds 1 zinc ion per subunit.</text>
</comment>
<evidence type="ECO:0000256" key="9">
    <source>
        <dbReference type="ARBA" id="ARBA00023136"/>
    </source>
</evidence>
<reference evidence="14" key="1">
    <citation type="journal article" date="2019" name="Int. J. Syst. Evol. Microbiol.">
        <title>The Global Catalogue of Microorganisms (GCM) 10K type strain sequencing project: providing services to taxonomists for standard genome sequencing and annotation.</title>
        <authorList>
            <consortium name="The Broad Institute Genomics Platform"/>
            <consortium name="The Broad Institute Genome Sequencing Center for Infectious Disease"/>
            <person name="Wu L."/>
            <person name="Ma J."/>
        </authorList>
    </citation>
    <scope>NUCLEOTIDE SEQUENCE [LARGE SCALE GENOMIC DNA]</scope>
    <source>
        <strain evidence="14">KACC 11904</strain>
    </source>
</reference>
<dbReference type="CDD" id="cd07328">
    <property type="entry name" value="M48_Ste24p_like"/>
    <property type="match status" value="1"/>
</dbReference>
<feature type="domain" description="Peptidase M48" evidence="12">
    <location>
        <begin position="174"/>
        <end position="378"/>
    </location>
</feature>
<dbReference type="EMBL" id="JBHSMJ010000012">
    <property type="protein sequence ID" value="MFC5448827.1"/>
    <property type="molecule type" value="Genomic_DNA"/>
</dbReference>
<keyword evidence="8 10" id="KW-0482">Metalloprotease</keyword>
<comment type="caution">
    <text evidence="13">The sequence shown here is derived from an EMBL/GenBank/DDBJ whole genome shotgun (WGS) entry which is preliminary data.</text>
</comment>
<gene>
    <name evidence="13" type="ORF">ACFPOG_11170</name>
</gene>
<evidence type="ECO:0000256" key="11">
    <source>
        <dbReference type="SAM" id="Phobius"/>
    </source>
</evidence>
<keyword evidence="7 11" id="KW-1133">Transmembrane helix</keyword>
<keyword evidence="14" id="KW-1185">Reference proteome</keyword>
<dbReference type="Pfam" id="PF01435">
    <property type="entry name" value="Peptidase_M48"/>
    <property type="match status" value="1"/>
</dbReference>
<evidence type="ECO:0000256" key="8">
    <source>
        <dbReference type="ARBA" id="ARBA00023049"/>
    </source>
</evidence>
<evidence type="ECO:0000256" key="4">
    <source>
        <dbReference type="ARBA" id="ARBA00022723"/>
    </source>
</evidence>
<keyword evidence="9 11" id="KW-0472">Membrane</keyword>
<organism evidence="13 14">
    <name type="scientific">Paenibacillus aestuarii</name>
    <dbReference type="NCBI Taxonomy" id="516965"/>
    <lineage>
        <taxon>Bacteria</taxon>
        <taxon>Bacillati</taxon>
        <taxon>Bacillota</taxon>
        <taxon>Bacilli</taxon>
        <taxon>Bacillales</taxon>
        <taxon>Paenibacillaceae</taxon>
        <taxon>Paenibacillus</taxon>
    </lineage>
</organism>
<evidence type="ECO:0000256" key="5">
    <source>
        <dbReference type="ARBA" id="ARBA00022801"/>
    </source>
</evidence>
<evidence type="ECO:0000256" key="3">
    <source>
        <dbReference type="ARBA" id="ARBA00022692"/>
    </source>
</evidence>
<keyword evidence="2 10" id="KW-0645">Protease</keyword>
<keyword evidence="3 11" id="KW-0812">Transmembrane</keyword>
<keyword evidence="1" id="KW-1003">Cell membrane</keyword>
<comment type="similarity">
    <text evidence="10">Belongs to the peptidase M48 family.</text>
</comment>
<dbReference type="PANTHER" id="PTHR43221">
    <property type="entry name" value="PROTEASE HTPX"/>
    <property type="match status" value="1"/>
</dbReference>
<dbReference type="PANTHER" id="PTHR43221:SF2">
    <property type="entry name" value="PROTEASE HTPX HOMOLOG"/>
    <property type="match status" value="1"/>
</dbReference>
<evidence type="ECO:0000256" key="6">
    <source>
        <dbReference type="ARBA" id="ARBA00022833"/>
    </source>
</evidence>